<evidence type="ECO:0000256" key="3">
    <source>
        <dbReference type="ARBA" id="ARBA00010136"/>
    </source>
</evidence>
<dbReference type="PANTHER" id="PTHR11533:SF297">
    <property type="entry name" value="AMINOPEPTIDASE N"/>
    <property type="match status" value="1"/>
</dbReference>
<feature type="compositionally biased region" description="Basic and acidic residues" evidence="13">
    <location>
        <begin position="1"/>
        <end position="10"/>
    </location>
</feature>
<dbReference type="Gene3D" id="2.60.40.1730">
    <property type="entry name" value="tricorn interacting facor f3 domain"/>
    <property type="match status" value="1"/>
</dbReference>
<dbReference type="EC" id="3.4.11.2" evidence="4"/>
<dbReference type="SUPFAM" id="SSF63737">
    <property type="entry name" value="Leukotriene A4 hydrolase N-terminal domain"/>
    <property type="match status" value="1"/>
</dbReference>
<accession>A0ABW2C912</accession>
<feature type="region of interest" description="Disordered" evidence="13">
    <location>
        <begin position="1"/>
        <end position="23"/>
    </location>
</feature>
<keyword evidence="17" id="KW-1185">Reference proteome</keyword>
<evidence type="ECO:0000256" key="5">
    <source>
        <dbReference type="ARBA" id="ARBA00015611"/>
    </source>
</evidence>
<gene>
    <name evidence="16" type="ORF">ACFQKB_00585</name>
</gene>
<evidence type="ECO:0000256" key="10">
    <source>
        <dbReference type="ARBA" id="ARBA00023049"/>
    </source>
</evidence>
<evidence type="ECO:0000256" key="4">
    <source>
        <dbReference type="ARBA" id="ARBA00012564"/>
    </source>
</evidence>
<name>A0ABW2C912_9ACTN</name>
<feature type="domain" description="Aminopeptidase N-like N-terminal" evidence="15">
    <location>
        <begin position="87"/>
        <end position="259"/>
    </location>
</feature>
<dbReference type="GO" id="GO:0004177">
    <property type="term" value="F:aminopeptidase activity"/>
    <property type="evidence" value="ECO:0007669"/>
    <property type="project" value="UniProtKB-KW"/>
</dbReference>
<reference evidence="17" key="1">
    <citation type="journal article" date="2019" name="Int. J. Syst. Evol. Microbiol.">
        <title>The Global Catalogue of Microorganisms (GCM) 10K type strain sequencing project: providing services to taxonomists for standard genome sequencing and annotation.</title>
        <authorList>
            <consortium name="The Broad Institute Genomics Platform"/>
            <consortium name="The Broad Institute Genome Sequencing Center for Infectious Disease"/>
            <person name="Wu L."/>
            <person name="Ma J."/>
        </authorList>
    </citation>
    <scope>NUCLEOTIDE SEQUENCE [LARGE SCALE GENOMIC DNA]</scope>
    <source>
        <strain evidence="17">JCM 3369</strain>
    </source>
</reference>
<keyword evidence="16" id="KW-0031">Aminopeptidase</keyword>
<evidence type="ECO:0000256" key="7">
    <source>
        <dbReference type="ARBA" id="ARBA00022723"/>
    </source>
</evidence>
<proteinExistence type="inferred from homology"/>
<evidence type="ECO:0000256" key="13">
    <source>
        <dbReference type="SAM" id="MobiDB-lite"/>
    </source>
</evidence>
<keyword evidence="7" id="KW-0479">Metal-binding</keyword>
<keyword evidence="6" id="KW-0645">Protease</keyword>
<feature type="compositionally biased region" description="Basic residues" evidence="13">
    <location>
        <begin position="11"/>
        <end position="22"/>
    </location>
</feature>
<keyword evidence="9" id="KW-0862">Zinc</keyword>
<evidence type="ECO:0000256" key="6">
    <source>
        <dbReference type="ARBA" id="ARBA00022670"/>
    </source>
</evidence>
<keyword evidence="8 16" id="KW-0378">Hydrolase</keyword>
<evidence type="ECO:0000313" key="16">
    <source>
        <dbReference type="EMBL" id="MFC6878251.1"/>
    </source>
</evidence>
<dbReference type="InterPro" id="IPR027268">
    <property type="entry name" value="Peptidase_M4/M1_CTD_sf"/>
</dbReference>
<dbReference type="InterPro" id="IPR001930">
    <property type="entry name" value="Peptidase_M1"/>
</dbReference>
<evidence type="ECO:0000256" key="12">
    <source>
        <dbReference type="ARBA" id="ARBA00031533"/>
    </source>
</evidence>
<evidence type="ECO:0000256" key="11">
    <source>
        <dbReference type="ARBA" id="ARBA00029811"/>
    </source>
</evidence>
<evidence type="ECO:0000259" key="15">
    <source>
        <dbReference type="Pfam" id="PF17900"/>
    </source>
</evidence>
<sequence length="501" mass="54413">MTQRIRDSRRVRQVHGTRRPRPVRASERAAALLLVPAAAGCATAPPTVPPPVRTTAIAARAPMFAPGAPGVGDPYFPNAGNGGYDVEHYDIAFAYTPRGRRIAGRTRVTATARQGLSRFDLDFVGHRVRSVTVDGRRASFTRRGQELVITPPAGIPAGARFTAEVAYAGSPAQEKDPGLGRTGWIPTSDGAVTLSQPTGSATWFPLNDHPSDKATYALKVSVPKGLRVLANGEPDGRPARHGGRTTFRWRSSRPMAGYLATVAIGKFKVADGRTRDGLRTISAVDPAVTRDPAWLQRTTGAVTGWAARLFGPFPFDSTGGILDDASVGYALETQNRPTYPGTVDTGLLVHELAHQWFGDSVSVTRWQDIWLNEGFATYAEWLWTEQHGGRSARKTFEEAYGRPANSPDWKVPPARPGRKAMFDTFAVYTRPAMMLHVLRTRVGDAAFFGILRAWTAGHAGGNATTADFAALAERETGLELDRFFEAWLFTPARPRQSEIPS</sequence>
<comment type="caution">
    <text evidence="16">The sequence shown here is derived from an EMBL/GenBank/DDBJ whole genome shotgun (WGS) entry which is preliminary data.</text>
</comment>
<protein>
    <recommendedName>
        <fullName evidence="5">Aminopeptidase N</fullName>
        <ecNumber evidence="4">3.4.11.2</ecNumber>
    </recommendedName>
    <alternativeName>
        <fullName evidence="11">Alanine aminopeptidase</fullName>
    </alternativeName>
    <alternativeName>
        <fullName evidence="12">Lysyl aminopeptidase</fullName>
    </alternativeName>
</protein>
<comment type="similarity">
    <text evidence="3">Belongs to the peptidase M1 family.</text>
</comment>
<dbReference type="CDD" id="cd09603">
    <property type="entry name" value="M1_APN_like"/>
    <property type="match status" value="1"/>
</dbReference>
<dbReference type="Pfam" id="PF17900">
    <property type="entry name" value="Peptidase_M1_N"/>
    <property type="match status" value="1"/>
</dbReference>
<feature type="domain" description="Peptidase M1 membrane alanine aminopeptidase" evidence="14">
    <location>
        <begin position="347"/>
        <end position="487"/>
    </location>
</feature>
<dbReference type="InterPro" id="IPR045357">
    <property type="entry name" value="Aminopeptidase_N-like_N"/>
</dbReference>
<dbReference type="InterPro" id="IPR042097">
    <property type="entry name" value="Aminopeptidase_N-like_N_sf"/>
</dbReference>
<evidence type="ECO:0000256" key="9">
    <source>
        <dbReference type="ARBA" id="ARBA00022833"/>
    </source>
</evidence>
<dbReference type="PRINTS" id="PR00756">
    <property type="entry name" value="ALADIPTASE"/>
</dbReference>
<evidence type="ECO:0000256" key="2">
    <source>
        <dbReference type="ARBA" id="ARBA00001947"/>
    </source>
</evidence>
<dbReference type="SUPFAM" id="SSF55486">
    <property type="entry name" value="Metalloproteases ('zincins'), catalytic domain"/>
    <property type="match status" value="1"/>
</dbReference>
<evidence type="ECO:0000256" key="8">
    <source>
        <dbReference type="ARBA" id="ARBA00022801"/>
    </source>
</evidence>
<evidence type="ECO:0000256" key="1">
    <source>
        <dbReference type="ARBA" id="ARBA00000098"/>
    </source>
</evidence>
<dbReference type="Gene3D" id="1.10.390.10">
    <property type="entry name" value="Neutral Protease Domain 2"/>
    <property type="match status" value="1"/>
</dbReference>
<organism evidence="16 17">
    <name type="scientific">Actinomadura yumaensis</name>
    <dbReference type="NCBI Taxonomy" id="111807"/>
    <lineage>
        <taxon>Bacteria</taxon>
        <taxon>Bacillati</taxon>
        <taxon>Actinomycetota</taxon>
        <taxon>Actinomycetes</taxon>
        <taxon>Streptosporangiales</taxon>
        <taxon>Thermomonosporaceae</taxon>
        <taxon>Actinomadura</taxon>
    </lineage>
</organism>
<keyword evidence="10" id="KW-0482">Metalloprotease</keyword>
<dbReference type="InterPro" id="IPR050344">
    <property type="entry name" value="Peptidase_M1_aminopeptidases"/>
</dbReference>
<comment type="cofactor">
    <cofactor evidence="2">
        <name>Zn(2+)</name>
        <dbReference type="ChEBI" id="CHEBI:29105"/>
    </cofactor>
</comment>
<evidence type="ECO:0000313" key="17">
    <source>
        <dbReference type="Proteomes" id="UP001596380"/>
    </source>
</evidence>
<comment type="catalytic activity">
    <reaction evidence="1">
        <text>Release of an N-terminal amino acid, Xaa-|-Yaa- from a peptide, amide or arylamide. Xaa is preferably Ala, but may be most amino acids including Pro (slow action). When a terminal hydrophobic residue is followed by a prolyl residue, the two may be released as an intact Xaa-Pro dipeptide.</text>
        <dbReference type="EC" id="3.4.11.2"/>
    </reaction>
</comment>
<dbReference type="PANTHER" id="PTHR11533">
    <property type="entry name" value="PROTEASE M1 ZINC METALLOPROTEASE"/>
    <property type="match status" value="1"/>
</dbReference>
<dbReference type="RefSeq" id="WP_309239515.1">
    <property type="nucleotide sequence ID" value="NZ_JBHSXS010000001.1"/>
</dbReference>
<dbReference type="Pfam" id="PF01433">
    <property type="entry name" value="Peptidase_M1"/>
    <property type="match status" value="1"/>
</dbReference>
<dbReference type="EMBL" id="JBHSXS010000001">
    <property type="protein sequence ID" value="MFC6878251.1"/>
    <property type="molecule type" value="Genomic_DNA"/>
</dbReference>
<evidence type="ECO:0000259" key="14">
    <source>
        <dbReference type="Pfam" id="PF01433"/>
    </source>
</evidence>
<dbReference type="Proteomes" id="UP001596380">
    <property type="component" value="Unassembled WGS sequence"/>
</dbReference>
<dbReference type="InterPro" id="IPR014782">
    <property type="entry name" value="Peptidase_M1_dom"/>
</dbReference>